<comment type="caution">
    <text evidence="1">The sequence shown here is derived from an EMBL/GenBank/DDBJ whole genome shotgun (WGS) entry which is preliminary data.</text>
</comment>
<accession>A0A0F9GSQ4</accession>
<reference evidence="1" key="1">
    <citation type="journal article" date="2015" name="Nature">
        <title>Complex archaea that bridge the gap between prokaryotes and eukaryotes.</title>
        <authorList>
            <person name="Spang A."/>
            <person name="Saw J.H."/>
            <person name="Jorgensen S.L."/>
            <person name="Zaremba-Niedzwiedzka K."/>
            <person name="Martijn J."/>
            <person name="Lind A.E."/>
            <person name="van Eijk R."/>
            <person name="Schleper C."/>
            <person name="Guy L."/>
            <person name="Ettema T.J."/>
        </authorList>
    </citation>
    <scope>NUCLEOTIDE SEQUENCE</scope>
</reference>
<dbReference type="EMBL" id="LAZR01025287">
    <property type="protein sequence ID" value="KKL72400.1"/>
    <property type="molecule type" value="Genomic_DNA"/>
</dbReference>
<gene>
    <name evidence="1" type="ORF">LCGC14_2085360</name>
</gene>
<evidence type="ECO:0000313" key="1">
    <source>
        <dbReference type="EMBL" id="KKL72400.1"/>
    </source>
</evidence>
<protein>
    <submittedName>
        <fullName evidence="1">Uncharacterized protein</fullName>
    </submittedName>
</protein>
<organism evidence="1">
    <name type="scientific">marine sediment metagenome</name>
    <dbReference type="NCBI Taxonomy" id="412755"/>
    <lineage>
        <taxon>unclassified sequences</taxon>
        <taxon>metagenomes</taxon>
        <taxon>ecological metagenomes</taxon>
    </lineage>
</organism>
<proteinExistence type="predicted"/>
<dbReference type="AlphaFoldDB" id="A0A0F9GSQ4"/>
<name>A0A0F9GSQ4_9ZZZZ</name>
<sequence length="47" mass="5695">MKHKTKKRPVRNTDDISWGASFLQRLLSFILKTERRAPRYIIRVPNR</sequence>
<feature type="non-terminal residue" evidence="1">
    <location>
        <position position="47"/>
    </location>
</feature>